<evidence type="ECO:0000256" key="7">
    <source>
        <dbReference type="ARBA" id="ARBA00023018"/>
    </source>
</evidence>
<keyword evidence="15" id="KW-0628">Postsynaptic cell membrane</keyword>
<dbReference type="InterPro" id="IPR006028">
    <property type="entry name" value="GABAA/Glycine_rcpt"/>
</dbReference>
<comment type="subcellular location">
    <subcellularLocation>
        <location evidence="19">Postsynaptic cell membrane</location>
        <topology evidence="19">Multi-pass membrane protein</topology>
    </subcellularLocation>
</comment>
<keyword evidence="6 21" id="KW-1133">Transmembrane helix</keyword>
<dbReference type="OMA" id="TMNFFLR"/>
<evidence type="ECO:0000256" key="12">
    <source>
        <dbReference type="ARBA" id="ARBA00023173"/>
    </source>
</evidence>
<keyword evidence="3" id="KW-1003">Cell membrane</keyword>
<evidence type="ECO:0000313" key="26">
    <source>
        <dbReference type="Proteomes" id="UP000275408"/>
    </source>
</evidence>
<dbReference type="PROSITE" id="PS00236">
    <property type="entry name" value="NEUROTR_ION_CHANNEL"/>
    <property type="match status" value="1"/>
</dbReference>
<dbReference type="CDD" id="cd18990">
    <property type="entry name" value="LGIC_ECD_GABAAR"/>
    <property type="match status" value="1"/>
</dbReference>
<protein>
    <recommendedName>
        <fullName evidence="20">Gamma-aminobutyric acid receptor subunit beta</fullName>
    </recommendedName>
</protein>
<keyword evidence="11" id="KW-0675">Receptor</keyword>
<dbReference type="FunFam" id="1.20.58.390:FF:000005">
    <property type="entry name" value="Putative gamma-aminobutyric acid receptor subunit rho-2-like"/>
    <property type="match status" value="1"/>
</dbReference>
<keyword evidence="7" id="KW-0770">Synapse</keyword>
<evidence type="ECO:0000256" key="11">
    <source>
        <dbReference type="ARBA" id="ARBA00023170"/>
    </source>
</evidence>
<dbReference type="Pfam" id="PF02931">
    <property type="entry name" value="Neur_chan_LBD"/>
    <property type="match status" value="1"/>
</dbReference>
<dbReference type="InterPro" id="IPR036734">
    <property type="entry name" value="Neur_chan_lig-bd_sf"/>
</dbReference>
<evidence type="ECO:0000256" key="21">
    <source>
        <dbReference type="RuleBase" id="RU000687"/>
    </source>
</evidence>
<dbReference type="GO" id="GO:0005230">
    <property type="term" value="F:extracellular ligand-gated monoatomic ion channel activity"/>
    <property type="evidence" value="ECO:0007669"/>
    <property type="project" value="InterPro"/>
</dbReference>
<evidence type="ECO:0000256" key="5">
    <source>
        <dbReference type="ARBA" id="ARBA00022729"/>
    </source>
</evidence>
<feature type="domain" description="Neurotransmitter-gated ion-channel transmembrane" evidence="24">
    <location>
        <begin position="249"/>
        <end position="461"/>
    </location>
</feature>
<evidence type="ECO:0000256" key="3">
    <source>
        <dbReference type="ARBA" id="ARBA00022475"/>
    </source>
</evidence>
<dbReference type="Gene3D" id="2.70.170.10">
    <property type="entry name" value="Neurotransmitter-gated ion-channel ligand-binding domain"/>
    <property type="match status" value="1"/>
</dbReference>
<keyword evidence="26" id="KW-1185">Reference proteome</keyword>
<proteinExistence type="inferred from homology"/>
<evidence type="ECO:0000256" key="14">
    <source>
        <dbReference type="ARBA" id="ARBA00023214"/>
    </source>
</evidence>
<evidence type="ECO:0000256" key="20">
    <source>
        <dbReference type="ARBA" id="ARBA00071250"/>
    </source>
</evidence>
<evidence type="ECO:0000256" key="19">
    <source>
        <dbReference type="ARBA" id="ARBA00034104"/>
    </source>
</evidence>
<feature type="transmembrane region" description="Helical" evidence="21">
    <location>
        <begin position="244"/>
        <end position="264"/>
    </location>
</feature>
<dbReference type="InterPro" id="IPR018000">
    <property type="entry name" value="Neurotransmitter_ion_chnl_CS"/>
</dbReference>
<evidence type="ECO:0000256" key="22">
    <source>
        <dbReference type="SAM" id="MobiDB-lite"/>
    </source>
</evidence>
<dbReference type="NCBIfam" id="TIGR00860">
    <property type="entry name" value="LIC"/>
    <property type="match status" value="1"/>
</dbReference>
<dbReference type="CDD" id="cd19049">
    <property type="entry name" value="LGIC_TM_anion"/>
    <property type="match status" value="1"/>
</dbReference>
<dbReference type="Pfam" id="PF02932">
    <property type="entry name" value="Neur_chan_memb"/>
    <property type="match status" value="1"/>
</dbReference>
<dbReference type="SUPFAM" id="SSF90112">
    <property type="entry name" value="Neurotransmitter-gated ion-channel transmembrane pore"/>
    <property type="match status" value="1"/>
</dbReference>
<gene>
    <name evidence="25" type="ORF">pdam_00005560</name>
</gene>
<keyword evidence="5 21" id="KW-0732">Signal</keyword>
<feature type="transmembrane region" description="Helical" evidence="21">
    <location>
        <begin position="307"/>
        <end position="330"/>
    </location>
</feature>
<dbReference type="PRINTS" id="PR00253">
    <property type="entry name" value="GABAARECEPTR"/>
</dbReference>
<keyword evidence="14" id="KW-0868">Chloride</keyword>
<dbReference type="SUPFAM" id="SSF63712">
    <property type="entry name" value="Nicotinic receptor ligand binding domain-like"/>
    <property type="match status" value="1"/>
</dbReference>
<evidence type="ECO:0000256" key="8">
    <source>
        <dbReference type="ARBA" id="ARBA00023065"/>
    </source>
</evidence>
<keyword evidence="13" id="KW-0325">Glycoprotein</keyword>
<dbReference type="Proteomes" id="UP000275408">
    <property type="component" value="Unassembled WGS sequence"/>
</dbReference>
<feature type="transmembrane region" description="Helical" evidence="21">
    <location>
        <begin position="276"/>
        <end position="295"/>
    </location>
</feature>
<evidence type="ECO:0000256" key="13">
    <source>
        <dbReference type="ARBA" id="ARBA00023180"/>
    </source>
</evidence>
<dbReference type="GO" id="GO:0005254">
    <property type="term" value="F:chloride channel activity"/>
    <property type="evidence" value="ECO:0007669"/>
    <property type="project" value="UniProtKB-KW"/>
</dbReference>
<evidence type="ECO:0000256" key="15">
    <source>
        <dbReference type="ARBA" id="ARBA00023257"/>
    </source>
</evidence>
<evidence type="ECO:0000313" key="25">
    <source>
        <dbReference type="EMBL" id="RMX41773.1"/>
    </source>
</evidence>
<dbReference type="FunFam" id="2.70.170.10:FF:000021">
    <property type="entry name" value="Gamma-aminobutyric acid receptor isoform 3b"/>
    <property type="match status" value="1"/>
</dbReference>
<dbReference type="EMBL" id="RCHS01003444">
    <property type="protein sequence ID" value="RMX41773.1"/>
    <property type="molecule type" value="Genomic_DNA"/>
</dbReference>
<dbReference type="GO" id="GO:0034707">
    <property type="term" value="C:chloride channel complex"/>
    <property type="evidence" value="ECO:0007669"/>
    <property type="project" value="UniProtKB-KW"/>
</dbReference>
<feature type="chain" id="PRO_5022263504" description="Gamma-aminobutyric acid receptor subunit beta" evidence="21">
    <location>
        <begin position="29"/>
        <end position="467"/>
    </location>
</feature>
<comment type="similarity">
    <text evidence="1">Belongs to the ligand-gated ion channel (TC 1.A.9) family. Gamma-aminobutyric acid receptor (TC 1.A.9.5) subfamily.</text>
</comment>
<keyword evidence="10" id="KW-1015">Disulfide bond</keyword>
<keyword evidence="2 21" id="KW-0813">Transport</keyword>
<feature type="transmembrane region" description="Helical" evidence="21">
    <location>
        <begin position="444"/>
        <end position="462"/>
    </location>
</feature>
<evidence type="ECO:0000256" key="4">
    <source>
        <dbReference type="ARBA" id="ARBA00022692"/>
    </source>
</evidence>
<name>A0A3M6TK09_POCDA</name>
<feature type="region of interest" description="Disordered" evidence="22">
    <location>
        <begin position="392"/>
        <end position="419"/>
    </location>
</feature>
<evidence type="ECO:0000256" key="18">
    <source>
        <dbReference type="ARBA" id="ARBA00024167"/>
    </source>
</evidence>
<dbReference type="GO" id="GO:0045211">
    <property type="term" value="C:postsynaptic membrane"/>
    <property type="evidence" value="ECO:0007669"/>
    <property type="project" value="UniProtKB-SubCell"/>
</dbReference>
<feature type="signal peptide" evidence="21">
    <location>
        <begin position="1"/>
        <end position="28"/>
    </location>
</feature>
<keyword evidence="9 21" id="KW-0472">Membrane</keyword>
<organism evidence="25 26">
    <name type="scientific">Pocillopora damicornis</name>
    <name type="common">Cauliflower coral</name>
    <name type="synonym">Millepora damicornis</name>
    <dbReference type="NCBI Taxonomy" id="46731"/>
    <lineage>
        <taxon>Eukaryota</taxon>
        <taxon>Metazoa</taxon>
        <taxon>Cnidaria</taxon>
        <taxon>Anthozoa</taxon>
        <taxon>Hexacorallia</taxon>
        <taxon>Scleractinia</taxon>
        <taxon>Astrocoeniina</taxon>
        <taxon>Pocilloporidae</taxon>
        <taxon>Pocillopora</taxon>
    </lineage>
</organism>
<dbReference type="STRING" id="46731.A0A3M6TK09"/>
<dbReference type="OrthoDB" id="8890589at2759"/>
<reference evidence="25 26" key="1">
    <citation type="journal article" date="2018" name="Sci. Rep.">
        <title>Comparative analysis of the Pocillopora damicornis genome highlights role of immune system in coral evolution.</title>
        <authorList>
            <person name="Cunning R."/>
            <person name="Bay R.A."/>
            <person name="Gillette P."/>
            <person name="Baker A.C."/>
            <person name="Traylor-Knowles N."/>
        </authorList>
    </citation>
    <scope>NUCLEOTIDE SEQUENCE [LARGE SCALE GENOMIC DNA]</scope>
    <source>
        <strain evidence="25">RSMAS</strain>
        <tissue evidence="25">Whole animal</tissue>
    </source>
</reference>
<sequence length="467" mass="53773">MAVLKSSWKRFISCLVAGLCLSVAHSNARRTADDMTALLNKLIKGYDKRLRPNFGGEPVVITVGLWVLSIDSINVVDMDYKLDFFLRQLWTDPRLRHDWNETLALGNTMMDKLWVPDTYFENSKSSKFHKVTMVNKLLSISPDGGVHYNARVTVRASCPMDLRLFPFDQQHCNLNIESYGYNANNMQYRWENRTDKGVAVNKKLDDMPQYNLTGASTKSYFTVYYSGNWSRLGASFGFVRRSGYFLIHIYAPCALIVILSWISFCIPPDATAARIALGITSVLTITTILNMLNTAMPKVSYVKAIDWYLIGSFLFVFGVLVEYTFVLWIVNVHNKRLRRLMIEQEIQEAEEEKQHSSRKHGMNGSVTSKNTRESHGYDYELFESYSAFSDKAKKPSSHLCDRSKAKRHASSKMEQRPLTYPRTPHCRARTVCLDLIDPDCIDDYARLFFPIMFILFNVTYWLKFVVL</sequence>
<evidence type="ECO:0000256" key="16">
    <source>
        <dbReference type="ARBA" id="ARBA00023286"/>
    </source>
</evidence>
<keyword evidence="12" id="KW-0869">Chloride channel</keyword>
<dbReference type="PANTHER" id="PTHR18945">
    <property type="entry name" value="NEUROTRANSMITTER GATED ION CHANNEL"/>
    <property type="match status" value="1"/>
</dbReference>
<dbReference type="InterPro" id="IPR038050">
    <property type="entry name" value="Neuro_actylchol_rec"/>
</dbReference>
<feature type="region of interest" description="Disordered" evidence="22">
    <location>
        <begin position="351"/>
        <end position="371"/>
    </location>
</feature>
<dbReference type="InterPro" id="IPR006202">
    <property type="entry name" value="Neur_chan_lig-bd"/>
</dbReference>
<comment type="catalytic activity">
    <reaction evidence="18">
        <text>chloride(in) = chloride(out)</text>
        <dbReference type="Rhea" id="RHEA:29823"/>
        <dbReference type="ChEBI" id="CHEBI:17996"/>
    </reaction>
</comment>
<accession>A0A3M6TK09</accession>
<comment type="caution">
    <text evidence="25">The sequence shown here is derived from an EMBL/GenBank/DDBJ whole genome shotgun (WGS) entry which is preliminary data.</text>
</comment>
<keyword evidence="4 21" id="KW-0812">Transmembrane</keyword>
<evidence type="ECO:0000256" key="1">
    <source>
        <dbReference type="ARBA" id="ARBA00010180"/>
    </source>
</evidence>
<evidence type="ECO:0000256" key="6">
    <source>
        <dbReference type="ARBA" id="ARBA00022989"/>
    </source>
</evidence>
<dbReference type="Gene3D" id="1.20.58.390">
    <property type="entry name" value="Neurotransmitter-gated ion-channel transmembrane domain"/>
    <property type="match status" value="1"/>
</dbReference>
<dbReference type="GO" id="GO:0004888">
    <property type="term" value="F:transmembrane signaling receptor activity"/>
    <property type="evidence" value="ECO:0007669"/>
    <property type="project" value="InterPro"/>
</dbReference>
<dbReference type="AlphaFoldDB" id="A0A3M6TK09"/>
<dbReference type="PRINTS" id="PR00252">
    <property type="entry name" value="NRIONCHANNEL"/>
</dbReference>
<dbReference type="InterPro" id="IPR006201">
    <property type="entry name" value="Neur_channel"/>
</dbReference>
<keyword evidence="17 21" id="KW-0407">Ion channel</keyword>
<evidence type="ECO:0000256" key="17">
    <source>
        <dbReference type="ARBA" id="ARBA00023303"/>
    </source>
</evidence>
<evidence type="ECO:0000259" key="23">
    <source>
        <dbReference type="Pfam" id="PF02931"/>
    </source>
</evidence>
<dbReference type="InterPro" id="IPR036719">
    <property type="entry name" value="Neuro-gated_channel_TM_sf"/>
</dbReference>
<feature type="domain" description="Neurotransmitter-gated ion-channel ligand-binding" evidence="23">
    <location>
        <begin position="36"/>
        <end position="221"/>
    </location>
</feature>
<keyword evidence="16" id="KW-1071">Ligand-gated ion channel</keyword>
<evidence type="ECO:0000256" key="2">
    <source>
        <dbReference type="ARBA" id="ARBA00022448"/>
    </source>
</evidence>
<evidence type="ECO:0000259" key="24">
    <source>
        <dbReference type="Pfam" id="PF02932"/>
    </source>
</evidence>
<evidence type="ECO:0000256" key="10">
    <source>
        <dbReference type="ARBA" id="ARBA00023157"/>
    </source>
</evidence>
<dbReference type="InterPro" id="IPR006029">
    <property type="entry name" value="Neurotrans-gated_channel_TM"/>
</dbReference>
<evidence type="ECO:0000256" key="9">
    <source>
        <dbReference type="ARBA" id="ARBA00023136"/>
    </source>
</evidence>
<keyword evidence="8 21" id="KW-0406">Ion transport</keyword>